<protein>
    <submittedName>
        <fullName evidence="2">Helix-turn-helix domain-containing protein</fullName>
    </submittedName>
</protein>
<feature type="domain" description="HTH cro/C1-type" evidence="1">
    <location>
        <begin position="6"/>
        <end position="60"/>
    </location>
</feature>
<dbReference type="Gene3D" id="1.10.260.40">
    <property type="entry name" value="lambda repressor-like DNA-binding domains"/>
    <property type="match status" value="1"/>
</dbReference>
<dbReference type="CDD" id="cd00093">
    <property type="entry name" value="HTH_XRE"/>
    <property type="match status" value="1"/>
</dbReference>
<accession>A0A9X4X9X5</accession>
<sequence>MQWNKIQKYLDEKQWSLLKLSKISGVPEGTLKEYKFKNTEPSFKNACKIADALGVSLDELRGDKNEANTRR</sequence>
<reference evidence="2 3" key="1">
    <citation type="submission" date="2019-11" db="EMBL/GenBank/DDBJ databases">
        <title>Gastrointestinal microbiota of Peromyscus leucopus.</title>
        <authorList>
            <person name="Milovic A."/>
            <person name="Bassam K."/>
            <person name="Barbour A.G."/>
        </authorList>
    </citation>
    <scope>NUCLEOTIDE SEQUENCE [LARGE SCALE GENOMIC DNA]</scope>
    <source>
        <strain evidence="2 3">LL8</strain>
    </source>
</reference>
<gene>
    <name evidence="2" type="ORF">GJU95_08850</name>
</gene>
<dbReference type="InterPro" id="IPR010982">
    <property type="entry name" value="Lambda_DNA-bd_dom_sf"/>
</dbReference>
<dbReference type="GO" id="GO:0003677">
    <property type="term" value="F:DNA binding"/>
    <property type="evidence" value="ECO:0007669"/>
    <property type="project" value="InterPro"/>
</dbReference>
<name>A0A9X4X9X5_LACJH</name>
<evidence type="ECO:0000259" key="1">
    <source>
        <dbReference type="PROSITE" id="PS50943"/>
    </source>
</evidence>
<proteinExistence type="predicted"/>
<dbReference type="SMART" id="SM00530">
    <property type="entry name" value="HTH_XRE"/>
    <property type="match status" value="1"/>
</dbReference>
<dbReference type="SUPFAM" id="SSF47413">
    <property type="entry name" value="lambda repressor-like DNA-binding domains"/>
    <property type="match status" value="1"/>
</dbReference>
<dbReference type="AlphaFoldDB" id="A0A9X4X9X5"/>
<dbReference type="Proteomes" id="UP000488295">
    <property type="component" value="Unassembled WGS sequence"/>
</dbReference>
<dbReference type="RefSeq" id="WP_155692913.1">
    <property type="nucleotide sequence ID" value="NZ_WKKC01000030.1"/>
</dbReference>
<evidence type="ECO:0000313" key="2">
    <source>
        <dbReference type="EMBL" id="MTE03867.1"/>
    </source>
</evidence>
<dbReference type="PROSITE" id="PS50943">
    <property type="entry name" value="HTH_CROC1"/>
    <property type="match status" value="1"/>
</dbReference>
<dbReference type="InterPro" id="IPR001387">
    <property type="entry name" value="Cro/C1-type_HTH"/>
</dbReference>
<comment type="caution">
    <text evidence="2">The sequence shown here is derived from an EMBL/GenBank/DDBJ whole genome shotgun (WGS) entry which is preliminary data.</text>
</comment>
<organism evidence="2 3">
    <name type="scientific">Lactobacillus johnsonii</name>
    <dbReference type="NCBI Taxonomy" id="33959"/>
    <lineage>
        <taxon>Bacteria</taxon>
        <taxon>Bacillati</taxon>
        <taxon>Bacillota</taxon>
        <taxon>Bacilli</taxon>
        <taxon>Lactobacillales</taxon>
        <taxon>Lactobacillaceae</taxon>
        <taxon>Lactobacillus</taxon>
    </lineage>
</organism>
<dbReference type="Pfam" id="PF01381">
    <property type="entry name" value="HTH_3"/>
    <property type="match status" value="1"/>
</dbReference>
<evidence type="ECO:0000313" key="3">
    <source>
        <dbReference type="Proteomes" id="UP000488295"/>
    </source>
</evidence>
<dbReference type="EMBL" id="WKKC01000030">
    <property type="protein sequence ID" value="MTE03867.1"/>
    <property type="molecule type" value="Genomic_DNA"/>
</dbReference>